<dbReference type="SUPFAM" id="SSF50630">
    <property type="entry name" value="Acid proteases"/>
    <property type="match status" value="1"/>
</dbReference>
<dbReference type="InterPro" id="IPR050951">
    <property type="entry name" value="Retrovirus_Pol_polyprotein"/>
</dbReference>
<dbReference type="PANTHER" id="PTHR37984:SF7">
    <property type="entry name" value="INTEGRASE CATALYTIC DOMAIN-CONTAINING PROTEIN"/>
    <property type="match status" value="1"/>
</dbReference>
<name>A0AAD7T186_9TELE</name>
<dbReference type="InterPro" id="IPR001995">
    <property type="entry name" value="Peptidase_A2_cat"/>
</dbReference>
<dbReference type="GO" id="GO:0006508">
    <property type="term" value="P:proteolysis"/>
    <property type="evidence" value="ECO:0007669"/>
    <property type="project" value="InterPro"/>
</dbReference>
<dbReference type="GO" id="GO:0003676">
    <property type="term" value="F:nucleic acid binding"/>
    <property type="evidence" value="ECO:0007669"/>
    <property type="project" value="InterPro"/>
</dbReference>
<dbReference type="InterPro" id="IPR001878">
    <property type="entry name" value="Znf_CCHC"/>
</dbReference>
<dbReference type="PANTHER" id="PTHR37984">
    <property type="entry name" value="PROTEIN CBG26694"/>
    <property type="match status" value="1"/>
</dbReference>
<dbReference type="Proteomes" id="UP001221898">
    <property type="component" value="Unassembled WGS sequence"/>
</dbReference>
<keyword evidence="5" id="KW-1185">Reference proteome</keyword>
<feature type="domain" description="Peptidase A2" evidence="3">
    <location>
        <begin position="303"/>
        <end position="381"/>
    </location>
</feature>
<dbReference type="AlphaFoldDB" id="A0AAD7T186"/>
<dbReference type="GO" id="GO:0008270">
    <property type="term" value="F:zinc ion binding"/>
    <property type="evidence" value="ECO:0007669"/>
    <property type="project" value="InterPro"/>
</dbReference>
<accession>A0AAD7T186</accession>
<gene>
    <name evidence="4" type="ORF">AAFF_G00128750</name>
</gene>
<evidence type="ECO:0000256" key="1">
    <source>
        <dbReference type="ARBA" id="ARBA00022801"/>
    </source>
</evidence>
<evidence type="ECO:0000313" key="4">
    <source>
        <dbReference type="EMBL" id="KAJ8412539.1"/>
    </source>
</evidence>
<dbReference type="InterPro" id="IPR021109">
    <property type="entry name" value="Peptidase_aspartic_dom_sf"/>
</dbReference>
<feature type="region of interest" description="Disordered" evidence="2">
    <location>
        <begin position="467"/>
        <end position="493"/>
    </location>
</feature>
<dbReference type="CDD" id="cd05481">
    <property type="entry name" value="retropepsin_like_LTR_1"/>
    <property type="match status" value="1"/>
</dbReference>
<sequence length="540" mass="60532">MESLTPPPPLSLSGNLAENWRKWEQRLNLYFVASGLTDKSEERKIAVMLHCVGEDALEIYNALNVQYADAQAKKMEEVLTAFRQYCAPRKNTVFERHQFWAHKHNEEAGIDKFVTELRLRARDCEFGESEDLMLRDKIVFSIADHRLRERLLSTADLPLHKAIDICRAKEAATMQARAMAPNSSTEEQLVHAVSNTGRFAKYAKPQPNSARVALQEEWRTRACRNCGRLHKPRQCPAYNMDCRKCGKKNHFAAVCRSNPDVALVEAEAPDVNALYIAGISRAHKGNSRDTGWSSSLRVGGTVVTFKLDTGAEANVLPLAVAEGLPMPLNMQRTDTVLVAYGGARIQPKGVVKLLVQARRKQAQLYFFVTDASDTPLLGRQACVQLDLVRRVEALARSAPATKQQLLQQYSSVFEGLDDGDLGDEKVIYVATTDPPLGGSITQLVQAASETDEEMLLLKDLHTGGWPDRRKSVPPRAQPYWSEQLPSNQREPLLPHPVPDAPWQRIAADIFELQGRPFLLITDYYSKFRKCCSCQTKLPVL</sequence>
<dbReference type="SMART" id="SM00343">
    <property type="entry name" value="ZnF_C2HC"/>
    <property type="match status" value="2"/>
</dbReference>
<reference evidence="4" key="1">
    <citation type="journal article" date="2023" name="Science">
        <title>Genome structures resolve the early diversification of teleost fishes.</title>
        <authorList>
            <person name="Parey E."/>
            <person name="Louis A."/>
            <person name="Montfort J."/>
            <person name="Bouchez O."/>
            <person name="Roques C."/>
            <person name="Iampietro C."/>
            <person name="Lluch J."/>
            <person name="Castinel A."/>
            <person name="Donnadieu C."/>
            <person name="Desvignes T."/>
            <person name="Floi Bucao C."/>
            <person name="Jouanno E."/>
            <person name="Wen M."/>
            <person name="Mejri S."/>
            <person name="Dirks R."/>
            <person name="Jansen H."/>
            <person name="Henkel C."/>
            <person name="Chen W.J."/>
            <person name="Zahm M."/>
            <person name="Cabau C."/>
            <person name="Klopp C."/>
            <person name="Thompson A.W."/>
            <person name="Robinson-Rechavi M."/>
            <person name="Braasch I."/>
            <person name="Lecointre G."/>
            <person name="Bobe J."/>
            <person name="Postlethwait J.H."/>
            <person name="Berthelot C."/>
            <person name="Roest Crollius H."/>
            <person name="Guiguen Y."/>
        </authorList>
    </citation>
    <scope>NUCLEOTIDE SEQUENCE</scope>
    <source>
        <strain evidence="4">NC1722</strain>
    </source>
</reference>
<dbReference type="PROSITE" id="PS50175">
    <property type="entry name" value="ASP_PROT_RETROV"/>
    <property type="match status" value="1"/>
</dbReference>
<dbReference type="Gene3D" id="4.10.60.10">
    <property type="entry name" value="Zinc finger, CCHC-type"/>
    <property type="match status" value="1"/>
</dbReference>
<comment type="caution">
    <text evidence="4">The sequence shown here is derived from an EMBL/GenBank/DDBJ whole genome shotgun (WGS) entry which is preliminary data.</text>
</comment>
<keyword evidence="1" id="KW-0378">Hydrolase</keyword>
<evidence type="ECO:0000259" key="3">
    <source>
        <dbReference type="PROSITE" id="PS50175"/>
    </source>
</evidence>
<dbReference type="GO" id="GO:0004190">
    <property type="term" value="F:aspartic-type endopeptidase activity"/>
    <property type="evidence" value="ECO:0007669"/>
    <property type="project" value="InterPro"/>
</dbReference>
<evidence type="ECO:0000256" key="2">
    <source>
        <dbReference type="SAM" id="MobiDB-lite"/>
    </source>
</evidence>
<protein>
    <recommendedName>
        <fullName evidence="3">Peptidase A2 domain-containing protein</fullName>
    </recommendedName>
</protein>
<dbReference type="Gene3D" id="2.40.70.10">
    <property type="entry name" value="Acid Proteases"/>
    <property type="match status" value="1"/>
</dbReference>
<organism evidence="4 5">
    <name type="scientific">Aldrovandia affinis</name>
    <dbReference type="NCBI Taxonomy" id="143900"/>
    <lineage>
        <taxon>Eukaryota</taxon>
        <taxon>Metazoa</taxon>
        <taxon>Chordata</taxon>
        <taxon>Craniata</taxon>
        <taxon>Vertebrata</taxon>
        <taxon>Euteleostomi</taxon>
        <taxon>Actinopterygii</taxon>
        <taxon>Neopterygii</taxon>
        <taxon>Teleostei</taxon>
        <taxon>Notacanthiformes</taxon>
        <taxon>Halosauridae</taxon>
        <taxon>Aldrovandia</taxon>
    </lineage>
</organism>
<evidence type="ECO:0000313" key="5">
    <source>
        <dbReference type="Proteomes" id="UP001221898"/>
    </source>
</evidence>
<dbReference type="EMBL" id="JAINUG010000019">
    <property type="protein sequence ID" value="KAJ8412539.1"/>
    <property type="molecule type" value="Genomic_DNA"/>
</dbReference>
<proteinExistence type="predicted"/>